<feature type="coiled-coil region" evidence="1">
    <location>
        <begin position="28"/>
        <end position="68"/>
    </location>
</feature>
<keyword evidence="1" id="KW-0175">Coiled coil</keyword>
<dbReference type="EMBL" id="CP030759">
    <property type="protein sequence ID" value="AXA37472.1"/>
    <property type="molecule type" value="Genomic_DNA"/>
</dbReference>
<accession>A0A2Z4YA37</accession>
<evidence type="ECO:0008006" key="5">
    <source>
        <dbReference type="Google" id="ProtNLM"/>
    </source>
</evidence>
<sequence length="152" mass="17487">MAGKKRFTFFKVLLLLVAAVLAWVLLSLRSLQELLQAYQERNREREQVEMLEERIRLLERQRKSLEFSGVEMERQLREYYGMVRPGEKVIYLASEQETSATVRNFIGELETTSPASARNVETEPEPPSESSDSNSAQKSSASTKVKKSTKRK</sequence>
<evidence type="ECO:0000313" key="4">
    <source>
        <dbReference type="Proteomes" id="UP000262583"/>
    </source>
</evidence>
<feature type="compositionally biased region" description="Low complexity" evidence="2">
    <location>
        <begin position="128"/>
        <end position="143"/>
    </location>
</feature>
<evidence type="ECO:0000256" key="1">
    <source>
        <dbReference type="SAM" id="Coils"/>
    </source>
</evidence>
<feature type="region of interest" description="Disordered" evidence="2">
    <location>
        <begin position="108"/>
        <end position="152"/>
    </location>
</feature>
<organism evidence="3 4">
    <name type="scientific">Sumerlaea chitinivorans</name>
    <dbReference type="NCBI Taxonomy" id="2250252"/>
    <lineage>
        <taxon>Bacteria</taxon>
        <taxon>Candidatus Sumerlaeota</taxon>
        <taxon>Candidatus Sumerlaeia</taxon>
        <taxon>Candidatus Sumerlaeales</taxon>
        <taxon>Candidatus Sumerlaeaceae</taxon>
        <taxon>Candidatus Sumerlaea</taxon>
    </lineage>
</organism>
<dbReference type="KEGG" id="schv:BRCON_2730"/>
<evidence type="ECO:0000256" key="2">
    <source>
        <dbReference type="SAM" id="MobiDB-lite"/>
    </source>
</evidence>
<protein>
    <recommendedName>
        <fullName evidence="5">Cell division protein DivIC (FtsB), stabilizes FtsL against RasP cleavage</fullName>
    </recommendedName>
</protein>
<dbReference type="AlphaFoldDB" id="A0A2Z4YA37"/>
<evidence type="ECO:0000313" key="3">
    <source>
        <dbReference type="EMBL" id="AXA37472.1"/>
    </source>
</evidence>
<name>A0A2Z4YA37_SUMC1</name>
<dbReference type="Proteomes" id="UP000262583">
    <property type="component" value="Chromosome"/>
</dbReference>
<proteinExistence type="predicted"/>
<reference evidence="3 4" key="1">
    <citation type="submission" date="2018-05" db="EMBL/GenBank/DDBJ databases">
        <title>A metagenomic window into the 2 km-deep terrestrial subsurface aquifer revealed taxonomically and functionally diverse microbial community comprising novel uncultured bacterial lineages.</title>
        <authorList>
            <person name="Kadnikov V.V."/>
            <person name="Mardanov A.V."/>
            <person name="Beletsky A.V."/>
            <person name="Banks D."/>
            <person name="Pimenov N.V."/>
            <person name="Frank Y.A."/>
            <person name="Karnachuk O.V."/>
            <person name="Ravin N.V."/>
        </authorList>
    </citation>
    <scope>NUCLEOTIDE SEQUENCE [LARGE SCALE GENOMIC DNA]</scope>
    <source>
        <strain evidence="3">BY</strain>
    </source>
</reference>
<gene>
    <name evidence="3" type="ORF">BRCON_2730</name>
</gene>